<proteinExistence type="predicted"/>
<keyword evidence="2" id="KW-1185">Reference proteome</keyword>
<accession>A0ACA9N0R6</accession>
<name>A0ACA9N0R6_9GLOM</name>
<gene>
    <name evidence="1" type="ORF">RPERSI_LOCUS6751</name>
</gene>
<comment type="caution">
    <text evidence="1">The sequence shown here is derived from an EMBL/GenBank/DDBJ whole genome shotgun (WGS) entry which is preliminary data.</text>
</comment>
<reference evidence="1" key="1">
    <citation type="submission" date="2021-06" db="EMBL/GenBank/DDBJ databases">
        <authorList>
            <person name="Kallberg Y."/>
            <person name="Tangrot J."/>
            <person name="Rosling A."/>
        </authorList>
    </citation>
    <scope>NUCLEOTIDE SEQUENCE</scope>
    <source>
        <strain evidence="1">MA461A</strain>
    </source>
</reference>
<organism evidence="1 2">
    <name type="scientific">Racocetra persica</name>
    <dbReference type="NCBI Taxonomy" id="160502"/>
    <lineage>
        <taxon>Eukaryota</taxon>
        <taxon>Fungi</taxon>
        <taxon>Fungi incertae sedis</taxon>
        <taxon>Mucoromycota</taxon>
        <taxon>Glomeromycotina</taxon>
        <taxon>Glomeromycetes</taxon>
        <taxon>Diversisporales</taxon>
        <taxon>Gigasporaceae</taxon>
        <taxon>Racocetra</taxon>
    </lineage>
</organism>
<sequence length="132" mass="15251">PIPLPQNSATDQILIQNHVPVDDLILLDDISLSLIQNMPSNNLPQNDTEWFDNIEDKYNISTDEKCLELAGTLLYDYSKRNIIKIEDNFGDNPIKKNYRLTSKELIFEECKSNSDPLRPYQNLIMMTILGYC</sequence>
<evidence type="ECO:0000313" key="2">
    <source>
        <dbReference type="Proteomes" id="UP000789920"/>
    </source>
</evidence>
<dbReference type="EMBL" id="CAJVQC010010914">
    <property type="protein sequence ID" value="CAG8621990.1"/>
    <property type="molecule type" value="Genomic_DNA"/>
</dbReference>
<dbReference type="Proteomes" id="UP000789920">
    <property type="component" value="Unassembled WGS sequence"/>
</dbReference>
<protein>
    <submittedName>
        <fullName evidence="1">28816_t:CDS:1</fullName>
    </submittedName>
</protein>
<feature type="non-terminal residue" evidence="1">
    <location>
        <position position="1"/>
    </location>
</feature>
<evidence type="ECO:0000313" key="1">
    <source>
        <dbReference type="EMBL" id="CAG8621990.1"/>
    </source>
</evidence>